<organism evidence="1 2">
    <name type="scientific">Thermoflavimicrobium dichotomicum</name>
    <dbReference type="NCBI Taxonomy" id="46223"/>
    <lineage>
        <taxon>Bacteria</taxon>
        <taxon>Bacillati</taxon>
        <taxon>Bacillota</taxon>
        <taxon>Bacilli</taxon>
        <taxon>Bacillales</taxon>
        <taxon>Thermoactinomycetaceae</taxon>
        <taxon>Thermoflavimicrobium</taxon>
    </lineage>
</organism>
<name>A0A1I3R6G3_9BACL</name>
<dbReference type="Gene3D" id="1.10.10.10">
    <property type="entry name" value="Winged helix-like DNA-binding domain superfamily/Winged helix DNA-binding domain"/>
    <property type="match status" value="1"/>
</dbReference>
<dbReference type="AlphaFoldDB" id="A0A1I3R6G3"/>
<dbReference type="EMBL" id="FORR01000009">
    <property type="protein sequence ID" value="SFJ41239.1"/>
    <property type="molecule type" value="Genomic_DNA"/>
</dbReference>
<evidence type="ECO:0000313" key="2">
    <source>
        <dbReference type="Proteomes" id="UP000199545"/>
    </source>
</evidence>
<gene>
    <name evidence="1" type="ORF">SAMN05421852_10918</name>
</gene>
<accession>A0A1I3R6G3</accession>
<evidence type="ECO:0000313" key="1">
    <source>
        <dbReference type="EMBL" id="SFJ41239.1"/>
    </source>
</evidence>
<sequence length="181" mass="21610">MSTISNEQLIARLSKKLLRYHRHLGLNHQQYVLLHTFIQYDDIETIEDITGFKEDKIIAMLEEMMNAGLIDLNEDNEVDLEHLYNRLERVEKDMTPLRELLVQEYKKYYDHPDKKYFGHIELIPMTKGIGVRLQDGTMMSLKHVRELSKELLIFAQSTTEEDLKQMNLRFRKEKEQGKEKK</sequence>
<dbReference type="InterPro" id="IPR036388">
    <property type="entry name" value="WH-like_DNA-bd_sf"/>
</dbReference>
<protein>
    <submittedName>
        <fullName evidence="1">Uncharacterized protein</fullName>
    </submittedName>
</protein>
<dbReference type="STRING" id="46223.SAMN05421852_10918"/>
<proteinExistence type="predicted"/>
<keyword evidence="2" id="KW-1185">Reference proteome</keyword>
<reference evidence="1 2" key="1">
    <citation type="submission" date="2016-10" db="EMBL/GenBank/DDBJ databases">
        <authorList>
            <person name="de Groot N.N."/>
        </authorList>
    </citation>
    <scope>NUCLEOTIDE SEQUENCE [LARGE SCALE GENOMIC DNA]</scope>
    <source>
        <strain evidence="1 2">DSM 44778</strain>
    </source>
</reference>
<dbReference type="Proteomes" id="UP000199545">
    <property type="component" value="Unassembled WGS sequence"/>
</dbReference>